<evidence type="ECO:0000313" key="3">
    <source>
        <dbReference type="Proteomes" id="UP001314229"/>
    </source>
</evidence>
<accession>A0AAV1QKI0</accession>
<dbReference type="Proteomes" id="UP001314229">
    <property type="component" value="Unassembled WGS sequence"/>
</dbReference>
<evidence type="ECO:0000313" key="2">
    <source>
        <dbReference type="EMBL" id="CAK6984054.1"/>
    </source>
</evidence>
<dbReference type="EMBL" id="CAWUFR010001584">
    <property type="protein sequence ID" value="CAK6984054.1"/>
    <property type="molecule type" value="Genomic_DNA"/>
</dbReference>
<reference evidence="2 3" key="1">
    <citation type="submission" date="2024-01" db="EMBL/GenBank/DDBJ databases">
        <authorList>
            <person name="Alioto T."/>
            <person name="Alioto T."/>
            <person name="Gomez Garrido J."/>
        </authorList>
    </citation>
    <scope>NUCLEOTIDE SEQUENCE [LARGE SCALE GENOMIC DNA]</scope>
</reference>
<organism evidence="2 3">
    <name type="scientific">Scomber scombrus</name>
    <name type="common">Atlantic mackerel</name>
    <name type="synonym">Scomber vernalis</name>
    <dbReference type="NCBI Taxonomy" id="13677"/>
    <lineage>
        <taxon>Eukaryota</taxon>
        <taxon>Metazoa</taxon>
        <taxon>Chordata</taxon>
        <taxon>Craniata</taxon>
        <taxon>Vertebrata</taxon>
        <taxon>Euteleostomi</taxon>
        <taxon>Actinopterygii</taxon>
        <taxon>Neopterygii</taxon>
        <taxon>Teleostei</taxon>
        <taxon>Neoteleostei</taxon>
        <taxon>Acanthomorphata</taxon>
        <taxon>Pelagiaria</taxon>
        <taxon>Scombriformes</taxon>
        <taxon>Scombridae</taxon>
        <taxon>Scomber</taxon>
    </lineage>
</organism>
<feature type="compositionally biased region" description="Low complexity" evidence="1">
    <location>
        <begin position="39"/>
        <end position="50"/>
    </location>
</feature>
<feature type="region of interest" description="Disordered" evidence="1">
    <location>
        <begin position="194"/>
        <end position="216"/>
    </location>
</feature>
<evidence type="ECO:0000256" key="1">
    <source>
        <dbReference type="SAM" id="MobiDB-lite"/>
    </source>
</evidence>
<protein>
    <submittedName>
        <fullName evidence="2">Serine-rich adhesin for platelets-like</fullName>
    </submittedName>
</protein>
<gene>
    <name evidence="2" type="ORF">FSCOSCO3_A011862</name>
</gene>
<comment type="caution">
    <text evidence="2">The sequence shown here is derived from an EMBL/GenBank/DDBJ whole genome shotgun (WGS) entry which is preliminary data.</text>
</comment>
<feature type="compositionally biased region" description="Polar residues" evidence="1">
    <location>
        <begin position="328"/>
        <end position="344"/>
    </location>
</feature>
<feature type="compositionally biased region" description="Polar residues" evidence="1">
    <location>
        <begin position="1"/>
        <end position="12"/>
    </location>
</feature>
<feature type="region of interest" description="Disordered" evidence="1">
    <location>
        <begin position="328"/>
        <end position="351"/>
    </location>
</feature>
<name>A0AAV1QKI0_SCOSC</name>
<sequence length="351" mass="36998">MAPTQNDINPTDDQSRKTIGPSVTDPGLADSKDLPSAMQSENQVSEESVSQLIAEKSVDASLSDPFNDSILVDSISYVSVEIDTDECIQKSHELLDANDLGGRNLNNGALFDFSQEPPQDSSDPFGPTDSQEIFVGDLAFSATVSDTALPADASAVSLSLLDSQPESVKNEGMLGMADQLIDPDSALVNQDEIQTPSPFSANSQPKEQDTDFDIFSSNDNLFTQTPVVSMSDQGGADASTNQMSVFPDDIFGFSEISNSADAFTGMPCTPATPNSVNDLLGSDTISTAAPSAQVDLFAADIFASEPKLLPLSEPSDANPFVGNLLVSGDNNTQQAAENTVTDSSWMDDLLG</sequence>
<keyword evidence="3" id="KW-1185">Reference proteome</keyword>
<feature type="compositionally biased region" description="Polar residues" evidence="1">
    <location>
        <begin position="194"/>
        <end position="205"/>
    </location>
</feature>
<proteinExistence type="predicted"/>
<feature type="region of interest" description="Disordered" evidence="1">
    <location>
        <begin position="1"/>
        <end position="50"/>
    </location>
</feature>
<feature type="region of interest" description="Disordered" evidence="1">
    <location>
        <begin position="108"/>
        <end position="130"/>
    </location>
</feature>
<dbReference type="AlphaFoldDB" id="A0AAV1QKI0"/>